<proteinExistence type="predicted"/>
<dbReference type="InterPro" id="IPR013320">
    <property type="entry name" value="ConA-like_dom_sf"/>
</dbReference>
<sequence>MNHTPHFTRNWIKAAYLTGVVALALLSSVHAWEPGTDDASALDGFIVDTNNRRDVLAFYNCVYPASENYAANIAWTGNYASCNAGTTSPTFKDDTLRRVNLYRALVGLPADISFDATKSAHAQEAALMMSAQRALSHNPGTSWACYTVNGRNAAAASNLALGSYGPFSIDRYMFDDGDNNIIVGHRRWILYSRAQEMGTGDVPGDASRLPANSLWVIGNFKPAPTPTFVAWPNAGYSPVSLRPDRWSLSYPGASFSSASVTMSQNGSNVPLSIVSRSASGVGDNTIVWEPVGIPDDVIADTPYTVTVSGIGGGGPSTYSYTVNLFNPNIVSEQVAITGTMTPPTSGQTFTFNSLEQADSYELQVSTASAAAWTESAEDSPTPQIIDQTSPGYDLRSNSFARTGSKSFHLTHPSGVFSDQAFIVTRDILPTSSSQLKFYDRGRFATTTTTLEAEVSTDGGGTWTNVWSRNGAGLSSGNWDPTWISRSINLSAYEGEIIRIRFIMKGNGSSITQGSGSSHGFFIDDITVTNSTYLAGITTTELAGTATSFELNSTTAGSTLVEGSTYLMRVRANIGCRWFDYGPTKSVTAQAPTGYDAWVIDEYPQVTGGFSGDHDGDGISNGVEYAFGFVPTSSTPSTSIPQPIVTASSVSFGYSEPSGITGITYGAEWSTDMVDWDPITDTGSGGNHQFTVSRGVNTHIFIRHKITKNP</sequence>
<dbReference type="InterPro" id="IPR035940">
    <property type="entry name" value="CAP_sf"/>
</dbReference>
<accession>A0AAT9FL75</accession>
<organism evidence="3">
    <name type="scientific">Oceaniferula spumae</name>
    <dbReference type="NCBI Taxonomy" id="2979115"/>
    <lineage>
        <taxon>Bacteria</taxon>
        <taxon>Pseudomonadati</taxon>
        <taxon>Verrucomicrobiota</taxon>
        <taxon>Verrucomicrobiia</taxon>
        <taxon>Verrucomicrobiales</taxon>
        <taxon>Verrucomicrobiaceae</taxon>
        <taxon>Oceaniferula</taxon>
    </lineage>
</organism>
<name>A0AAT9FL75_9BACT</name>
<evidence type="ECO:0000313" key="3">
    <source>
        <dbReference type="EMBL" id="BDS06698.1"/>
    </source>
</evidence>
<dbReference type="SUPFAM" id="SSF49899">
    <property type="entry name" value="Concanavalin A-like lectins/glucanases"/>
    <property type="match status" value="1"/>
</dbReference>
<reference evidence="3" key="1">
    <citation type="submission" date="2024-07" db="EMBL/GenBank/DDBJ databases">
        <title>Complete genome sequence of Verrucomicrobiaceae bacterium NT6N.</title>
        <authorList>
            <person name="Huang C."/>
            <person name="Takami H."/>
            <person name="Hamasaki K."/>
        </authorList>
    </citation>
    <scope>NUCLEOTIDE SEQUENCE</scope>
    <source>
        <strain evidence="3">NT6N</strain>
    </source>
</reference>
<feature type="signal peptide" evidence="1">
    <location>
        <begin position="1"/>
        <end position="31"/>
    </location>
</feature>
<keyword evidence="1" id="KW-0732">Signal</keyword>
<dbReference type="Gene3D" id="3.40.33.10">
    <property type="entry name" value="CAP"/>
    <property type="match status" value="1"/>
</dbReference>
<protein>
    <recommendedName>
        <fullName evidence="2">SCP domain-containing protein</fullName>
    </recommendedName>
</protein>
<dbReference type="Gene3D" id="2.60.120.200">
    <property type="match status" value="1"/>
</dbReference>
<dbReference type="InterPro" id="IPR014044">
    <property type="entry name" value="CAP_dom"/>
</dbReference>
<evidence type="ECO:0000259" key="2">
    <source>
        <dbReference type="Pfam" id="PF00188"/>
    </source>
</evidence>
<feature type="domain" description="SCP" evidence="2">
    <location>
        <begin position="96"/>
        <end position="209"/>
    </location>
</feature>
<dbReference type="Pfam" id="PF00188">
    <property type="entry name" value="CAP"/>
    <property type="match status" value="1"/>
</dbReference>
<evidence type="ECO:0000256" key="1">
    <source>
        <dbReference type="SAM" id="SignalP"/>
    </source>
</evidence>
<dbReference type="SUPFAM" id="SSF55797">
    <property type="entry name" value="PR-1-like"/>
    <property type="match status" value="1"/>
</dbReference>
<feature type="chain" id="PRO_5043837758" description="SCP domain-containing protein" evidence="1">
    <location>
        <begin position="32"/>
        <end position="709"/>
    </location>
</feature>
<dbReference type="KEGG" id="osu:NT6N_17380"/>
<gene>
    <name evidence="3" type="ORF">NT6N_17380</name>
</gene>
<dbReference type="EMBL" id="AP026866">
    <property type="protein sequence ID" value="BDS06698.1"/>
    <property type="molecule type" value="Genomic_DNA"/>
</dbReference>
<dbReference type="AlphaFoldDB" id="A0AAT9FL75"/>